<accession>A0ABU3DQG1</accession>
<evidence type="ECO:0000256" key="2">
    <source>
        <dbReference type="SAM" id="SignalP"/>
    </source>
</evidence>
<reference evidence="3 4" key="1">
    <citation type="submission" date="2023-09" db="EMBL/GenBank/DDBJ databases">
        <authorList>
            <person name="Rey-Velasco X."/>
        </authorList>
    </citation>
    <scope>NUCLEOTIDE SEQUENCE [LARGE SCALE GENOMIC DNA]</scope>
    <source>
        <strain evidence="3 4">F225</strain>
    </source>
</reference>
<organism evidence="3 4">
    <name type="scientific">Autumnicola psychrophila</name>
    <dbReference type="NCBI Taxonomy" id="3075592"/>
    <lineage>
        <taxon>Bacteria</taxon>
        <taxon>Pseudomonadati</taxon>
        <taxon>Bacteroidota</taxon>
        <taxon>Flavobacteriia</taxon>
        <taxon>Flavobacteriales</taxon>
        <taxon>Flavobacteriaceae</taxon>
        <taxon>Autumnicola</taxon>
    </lineage>
</organism>
<evidence type="ECO:0000256" key="1">
    <source>
        <dbReference type="SAM" id="MobiDB-lite"/>
    </source>
</evidence>
<dbReference type="RefSeq" id="WP_311499261.1">
    <property type="nucleotide sequence ID" value="NZ_JAVRHN010000003.1"/>
</dbReference>
<evidence type="ECO:0000313" key="3">
    <source>
        <dbReference type="EMBL" id="MDT0685858.1"/>
    </source>
</evidence>
<feature type="region of interest" description="Disordered" evidence="1">
    <location>
        <begin position="24"/>
        <end position="55"/>
    </location>
</feature>
<feature type="signal peptide" evidence="2">
    <location>
        <begin position="1"/>
        <end position="19"/>
    </location>
</feature>
<comment type="caution">
    <text evidence="3">The sequence shown here is derived from an EMBL/GenBank/DDBJ whole genome shotgun (WGS) entry which is preliminary data.</text>
</comment>
<evidence type="ECO:0000313" key="4">
    <source>
        <dbReference type="Proteomes" id="UP001253848"/>
    </source>
</evidence>
<sequence>MKKLFLLFALVFSVSTSFVSCRDTPEEERAEEAAEAVEERTDEIEEAADEVEDEY</sequence>
<feature type="chain" id="PRO_5047336930" description="Secreted protein" evidence="2">
    <location>
        <begin position="20"/>
        <end position="55"/>
    </location>
</feature>
<gene>
    <name evidence="3" type="ORF">RM541_05755</name>
</gene>
<dbReference type="Proteomes" id="UP001253848">
    <property type="component" value="Unassembled WGS sequence"/>
</dbReference>
<evidence type="ECO:0008006" key="5">
    <source>
        <dbReference type="Google" id="ProtNLM"/>
    </source>
</evidence>
<protein>
    <recommendedName>
        <fullName evidence="5">Secreted protein</fullName>
    </recommendedName>
</protein>
<keyword evidence="4" id="KW-1185">Reference proteome</keyword>
<dbReference type="PROSITE" id="PS51257">
    <property type="entry name" value="PROKAR_LIPOPROTEIN"/>
    <property type="match status" value="1"/>
</dbReference>
<name>A0ABU3DQG1_9FLAO</name>
<keyword evidence="2" id="KW-0732">Signal</keyword>
<feature type="compositionally biased region" description="Acidic residues" evidence="1">
    <location>
        <begin position="25"/>
        <end position="55"/>
    </location>
</feature>
<dbReference type="EMBL" id="JAVRHN010000003">
    <property type="protein sequence ID" value="MDT0685858.1"/>
    <property type="molecule type" value="Genomic_DNA"/>
</dbReference>
<proteinExistence type="predicted"/>